<dbReference type="NCBIfam" id="NF005413">
    <property type="entry name" value="PRK06986.1"/>
    <property type="match status" value="1"/>
</dbReference>
<dbReference type="Gene3D" id="1.20.140.160">
    <property type="match status" value="1"/>
</dbReference>
<dbReference type="InterPro" id="IPR013325">
    <property type="entry name" value="RNA_pol_sigma_r2"/>
</dbReference>
<sequence length="254" mass="28674">MRGIGSPRRAAHWIAPKRSMNPDRNALIEEHLAQVKFIAERLAAKLPPSVQADDLIGAGVMGLIDAAEKFDPARGVQFKTYAEMRVRGAMLDHLREMDWAPRPLRQRARQLETVYREIEQAHGRPATEEEVAAALNISLEELHALFAELRALNITDAESREEDGTVRLAPVDATNNPFALYQRQEARQRLAEAIERLPVRERQVIALYYLEELTMKEIGAVLGVTESRVSQIHTQAVLRLRAMLEPVRDAFVST</sequence>
<dbReference type="PROSITE" id="PS00716">
    <property type="entry name" value="SIGMA70_2"/>
    <property type="match status" value="1"/>
</dbReference>
<dbReference type="AlphaFoldDB" id="A0A0B6WY55"/>
<dbReference type="EMBL" id="CBXV010000005">
    <property type="protein sequence ID" value="CDM65652.1"/>
    <property type="molecule type" value="Genomic_DNA"/>
</dbReference>
<proteinExistence type="predicted"/>
<keyword evidence="4" id="KW-0804">Transcription</keyword>
<dbReference type="Pfam" id="PF04545">
    <property type="entry name" value="Sigma70_r4"/>
    <property type="match status" value="1"/>
</dbReference>
<dbReference type="Pfam" id="PF04539">
    <property type="entry name" value="Sigma70_r3"/>
    <property type="match status" value="1"/>
</dbReference>
<dbReference type="InterPro" id="IPR000943">
    <property type="entry name" value="RNA_pol_sigma70"/>
</dbReference>
<evidence type="ECO:0000256" key="2">
    <source>
        <dbReference type="ARBA" id="ARBA00023082"/>
    </source>
</evidence>
<keyword evidence="1" id="KW-0805">Transcription regulation</keyword>
<dbReference type="GO" id="GO:0006352">
    <property type="term" value="P:DNA-templated transcription initiation"/>
    <property type="evidence" value="ECO:0007669"/>
    <property type="project" value="InterPro"/>
</dbReference>
<dbReference type="InterPro" id="IPR012845">
    <property type="entry name" value="RNA_pol_sigma_FliA_WhiG"/>
</dbReference>
<dbReference type="PANTHER" id="PTHR30385:SF7">
    <property type="entry name" value="RNA POLYMERASE SIGMA FACTOR FLIA"/>
    <property type="match status" value="1"/>
</dbReference>
<dbReference type="InterPro" id="IPR014284">
    <property type="entry name" value="RNA_pol_sigma-70_dom"/>
</dbReference>
<dbReference type="Proteomes" id="UP000031518">
    <property type="component" value="Unassembled WGS sequence"/>
</dbReference>
<reference evidence="6 7" key="1">
    <citation type="submission" date="2013-12" db="EMBL/GenBank/DDBJ databases">
        <authorList>
            <person name="Stott M."/>
        </authorList>
    </citation>
    <scope>NUCLEOTIDE SEQUENCE [LARGE SCALE GENOMIC DNA]</scope>
    <source>
        <strain evidence="6 7">K22</strain>
    </source>
</reference>
<dbReference type="SUPFAM" id="SSF88946">
    <property type="entry name" value="Sigma2 domain of RNA polymerase sigma factors"/>
    <property type="match status" value="1"/>
</dbReference>
<dbReference type="PRINTS" id="PR00046">
    <property type="entry name" value="SIGMA70FCT"/>
</dbReference>
<dbReference type="InterPro" id="IPR013324">
    <property type="entry name" value="RNA_pol_sigma_r3/r4-like"/>
</dbReference>
<dbReference type="GO" id="GO:0016987">
    <property type="term" value="F:sigma factor activity"/>
    <property type="evidence" value="ECO:0007669"/>
    <property type="project" value="UniProtKB-KW"/>
</dbReference>
<accession>A0A0B6WY55</accession>
<dbReference type="Pfam" id="PF04542">
    <property type="entry name" value="Sigma70_r2"/>
    <property type="match status" value="1"/>
</dbReference>
<feature type="domain" description="RNA polymerase sigma-70" evidence="5">
    <location>
        <begin position="214"/>
        <end position="240"/>
    </location>
</feature>
<dbReference type="PIRSF" id="PIRSF000770">
    <property type="entry name" value="RNA_pol_sigma-SigE/K"/>
    <property type="match status" value="1"/>
</dbReference>
<keyword evidence="2" id="KW-0731">Sigma factor</keyword>
<evidence type="ECO:0000256" key="4">
    <source>
        <dbReference type="ARBA" id="ARBA00023163"/>
    </source>
</evidence>
<evidence type="ECO:0000313" key="7">
    <source>
        <dbReference type="Proteomes" id="UP000031518"/>
    </source>
</evidence>
<dbReference type="CDD" id="cd06171">
    <property type="entry name" value="Sigma70_r4"/>
    <property type="match status" value="1"/>
</dbReference>
<evidence type="ECO:0000259" key="5">
    <source>
        <dbReference type="PROSITE" id="PS00716"/>
    </source>
</evidence>
<dbReference type="GO" id="GO:0003677">
    <property type="term" value="F:DNA binding"/>
    <property type="evidence" value="ECO:0007669"/>
    <property type="project" value="UniProtKB-KW"/>
</dbReference>
<name>A0A0B6WY55_9BACT</name>
<dbReference type="SUPFAM" id="SSF88659">
    <property type="entry name" value="Sigma3 and sigma4 domains of RNA polymerase sigma factors"/>
    <property type="match status" value="2"/>
</dbReference>
<dbReference type="InterPro" id="IPR007624">
    <property type="entry name" value="RNA_pol_sigma70_r3"/>
</dbReference>
<dbReference type="PANTHER" id="PTHR30385">
    <property type="entry name" value="SIGMA FACTOR F FLAGELLAR"/>
    <property type="match status" value="1"/>
</dbReference>
<dbReference type="Gene3D" id="1.10.1740.10">
    <property type="match status" value="1"/>
</dbReference>
<evidence type="ECO:0000256" key="1">
    <source>
        <dbReference type="ARBA" id="ARBA00023015"/>
    </source>
</evidence>
<dbReference type="STRING" id="454194.PYK22_01657"/>
<keyword evidence="7" id="KW-1185">Reference proteome</keyword>
<reference evidence="6 7" key="2">
    <citation type="submission" date="2015-01" db="EMBL/GenBank/DDBJ databases">
        <title>Complete genome sequence of Pyrinomonas methylaliphatogenes type strain K22T.</title>
        <authorList>
            <person name="Lee K.C.Y."/>
            <person name="Power J.F."/>
            <person name="Dunfield P.F."/>
            <person name="Morgan X.C."/>
            <person name="Huttenhower C."/>
            <person name="Stott M.B."/>
        </authorList>
    </citation>
    <scope>NUCLEOTIDE SEQUENCE [LARGE SCALE GENOMIC DNA]</scope>
    <source>
        <strain evidence="6 7">K22</strain>
    </source>
</reference>
<protein>
    <submittedName>
        <fullName evidence="6">RNA polymerase, sigma 28 subunit, SigD/FliA/WhiG</fullName>
    </submittedName>
</protein>
<gene>
    <name evidence="6" type="ORF">PYK22_01657</name>
</gene>
<keyword evidence="3" id="KW-0238">DNA-binding</keyword>
<dbReference type="InterPro" id="IPR007627">
    <property type="entry name" value="RNA_pol_sigma70_r2"/>
</dbReference>
<dbReference type="NCBIfam" id="TIGR02937">
    <property type="entry name" value="sigma70-ECF"/>
    <property type="match status" value="1"/>
</dbReference>
<evidence type="ECO:0000313" key="6">
    <source>
        <dbReference type="EMBL" id="CDM65652.1"/>
    </source>
</evidence>
<organism evidence="6 7">
    <name type="scientific">Pyrinomonas methylaliphatogenes</name>
    <dbReference type="NCBI Taxonomy" id="454194"/>
    <lineage>
        <taxon>Bacteria</taxon>
        <taxon>Pseudomonadati</taxon>
        <taxon>Acidobacteriota</taxon>
        <taxon>Blastocatellia</taxon>
        <taxon>Blastocatellales</taxon>
        <taxon>Pyrinomonadaceae</taxon>
        <taxon>Pyrinomonas</taxon>
    </lineage>
</organism>
<evidence type="ECO:0000256" key="3">
    <source>
        <dbReference type="ARBA" id="ARBA00023125"/>
    </source>
</evidence>
<dbReference type="NCBIfam" id="TIGR02479">
    <property type="entry name" value="FliA_WhiG"/>
    <property type="match status" value="1"/>
</dbReference>
<dbReference type="GO" id="GO:0003899">
    <property type="term" value="F:DNA-directed RNA polymerase activity"/>
    <property type="evidence" value="ECO:0007669"/>
    <property type="project" value="InterPro"/>
</dbReference>
<dbReference type="InterPro" id="IPR007630">
    <property type="entry name" value="RNA_pol_sigma70_r4"/>
</dbReference>